<keyword evidence="2" id="KW-0732">Signal</keyword>
<reference evidence="3 4" key="1">
    <citation type="journal article" date="2016" name="Mol. Biol. Evol.">
        <title>Comparative Genomics of Early-Diverging Mushroom-Forming Fungi Provides Insights into the Origins of Lignocellulose Decay Capabilities.</title>
        <authorList>
            <person name="Nagy L.G."/>
            <person name="Riley R."/>
            <person name="Tritt A."/>
            <person name="Adam C."/>
            <person name="Daum C."/>
            <person name="Floudas D."/>
            <person name="Sun H."/>
            <person name="Yadav J.S."/>
            <person name="Pangilinan J."/>
            <person name="Larsson K.H."/>
            <person name="Matsuura K."/>
            <person name="Barry K."/>
            <person name="Labutti K."/>
            <person name="Kuo R."/>
            <person name="Ohm R.A."/>
            <person name="Bhattacharya S.S."/>
            <person name="Shirouzu T."/>
            <person name="Yoshinaga Y."/>
            <person name="Martin F.M."/>
            <person name="Grigoriev I.V."/>
            <person name="Hibbett D.S."/>
        </authorList>
    </citation>
    <scope>NUCLEOTIDE SEQUENCE [LARGE SCALE GENOMIC DNA]</scope>
    <source>
        <strain evidence="3 4">CBS 109695</strain>
    </source>
</reference>
<evidence type="ECO:0000313" key="3">
    <source>
        <dbReference type="EMBL" id="KZP18435.1"/>
    </source>
</evidence>
<dbReference type="OrthoDB" id="2590241at2759"/>
<evidence type="ECO:0000313" key="4">
    <source>
        <dbReference type="Proteomes" id="UP000076532"/>
    </source>
</evidence>
<feature type="chain" id="PRO_5007874280" evidence="2">
    <location>
        <begin position="25"/>
        <end position="328"/>
    </location>
</feature>
<organism evidence="3 4">
    <name type="scientific">Athelia psychrophila</name>
    <dbReference type="NCBI Taxonomy" id="1759441"/>
    <lineage>
        <taxon>Eukaryota</taxon>
        <taxon>Fungi</taxon>
        <taxon>Dikarya</taxon>
        <taxon>Basidiomycota</taxon>
        <taxon>Agaricomycotina</taxon>
        <taxon>Agaricomycetes</taxon>
        <taxon>Agaricomycetidae</taxon>
        <taxon>Atheliales</taxon>
        <taxon>Atheliaceae</taxon>
        <taxon>Athelia</taxon>
    </lineage>
</organism>
<proteinExistence type="predicted"/>
<feature type="region of interest" description="Disordered" evidence="1">
    <location>
        <begin position="97"/>
        <end position="117"/>
    </location>
</feature>
<evidence type="ECO:0000256" key="1">
    <source>
        <dbReference type="SAM" id="MobiDB-lite"/>
    </source>
</evidence>
<feature type="signal peptide" evidence="2">
    <location>
        <begin position="1"/>
        <end position="24"/>
    </location>
</feature>
<keyword evidence="4" id="KW-1185">Reference proteome</keyword>
<dbReference type="AlphaFoldDB" id="A0A166H3C0"/>
<dbReference type="Proteomes" id="UP000076532">
    <property type="component" value="Unassembled WGS sequence"/>
</dbReference>
<evidence type="ECO:0000256" key="2">
    <source>
        <dbReference type="SAM" id="SignalP"/>
    </source>
</evidence>
<dbReference type="EMBL" id="KV417572">
    <property type="protein sequence ID" value="KZP18435.1"/>
    <property type="molecule type" value="Genomic_DNA"/>
</dbReference>
<name>A0A166H3C0_9AGAM</name>
<gene>
    <name evidence="3" type="ORF">FIBSPDRAFT_933411</name>
</gene>
<sequence>MLSIEIIAWALLLGGNCGISMSAAEPLPPDSEGSHCTVQAWVRAEDLIPSSILNGDLRIKVDPSCSEEIVSVALQLRLDEYAEVKFPSNTTRKKGVVMPTEPVCGNMSSEDDTSMRRPPVWIRDNMEGSEDDTSMWRLPVRIRDNMEDSDTEMGCYYAALRDPDIWEVHAEERTAWKAAVTLHEGSFAYLESSFRTKAVVYLITLEDRAEHSTLGGLPSRFVPFHSNLHPKRRFVLGPDLRSDGGRARALTRTQLVWTYPLRSVTVYGGPDVRLPFSPRVPPCGTWAARGGGLLAVSCTVHPYPWHWADSAYLPRHGQGRRRILLKRA</sequence>
<protein>
    <submittedName>
        <fullName evidence="3">Uncharacterized protein</fullName>
    </submittedName>
</protein>
<accession>A0A166H3C0</accession>